<dbReference type="RefSeq" id="WP_289963517.1">
    <property type="nucleotide sequence ID" value="NZ_JAUEOZ010000002.1"/>
</dbReference>
<dbReference type="PANTHER" id="PTHR34580:SF1">
    <property type="entry name" value="PROTEIN PAFC"/>
    <property type="match status" value="1"/>
</dbReference>
<reference evidence="3" key="1">
    <citation type="submission" date="2024-05" db="EMBL/GenBank/DDBJ databases">
        <title>Genome Sequences of Four Agar- Degrading Marine Bacteria.</title>
        <authorList>
            <person name="Phillips E.K."/>
            <person name="Shaffer J.C."/>
            <person name="Henson M.W."/>
            <person name="Temperton B."/>
            <person name="Thrash C.J."/>
            <person name="Martin M.O."/>
        </authorList>
    </citation>
    <scope>NUCLEOTIDE SEQUENCE</scope>
    <source>
        <strain evidence="3">EKP203</strain>
    </source>
</reference>
<dbReference type="InterPro" id="IPR051534">
    <property type="entry name" value="CBASS_pafABC_assoc_protein"/>
</dbReference>
<keyword evidence="4" id="KW-1185">Reference proteome</keyword>
<dbReference type="Pfam" id="PF13280">
    <property type="entry name" value="WYL"/>
    <property type="match status" value="1"/>
</dbReference>
<dbReference type="Proteomes" id="UP001169719">
    <property type="component" value="Unassembled WGS sequence"/>
</dbReference>
<dbReference type="InterPro" id="IPR026881">
    <property type="entry name" value="WYL_dom"/>
</dbReference>
<organism evidence="3 4">
    <name type="scientific">Vibrio agarivorans</name>
    <dbReference type="NCBI Taxonomy" id="153622"/>
    <lineage>
        <taxon>Bacteria</taxon>
        <taxon>Pseudomonadati</taxon>
        <taxon>Pseudomonadota</taxon>
        <taxon>Gammaproteobacteria</taxon>
        <taxon>Vibrionales</taxon>
        <taxon>Vibrionaceae</taxon>
        <taxon>Vibrio</taxon>
    </lineage>
</organism>
<sequence length="336" mass="38366">MSVSLRRYNKVLESIPCYPESVSSLEIRQQLLSSDLLPMTTDEKSQLRTVQRCINQVVADNSSIEINDECRPYRYQIARGHRHPIKPDGMSSVVSLQVIEQEIKSMLPPTLRSDVDAIFSSLKQQDTKQTRLWNERFCYFPNELPLIAPNVGSAYFKLIEEALLNKKDLHFSYQKRGATEAKDYTSTPLGLFLYGNSFYFVGLVPGSDSDIRTYALHRIHSLKLGFSSVRTLANFDVRKHVQRHARHFAGGDKLSVTLRIENYSGLHLIEETLLSEDQVIVSNQDGFTTISATVRDSHTLEWWLMKHANIVEVITPSTLREKVVEMIEASVRLYGL</sequence>
<dbReference type="PANTHER" id="PTHR34580">
    <property type="match status" value="1"/>
</dbReference>
<protein>
    <submittedName>
        <fullName evidence="3">WYL domain-containing protein</fullName>
    </submittedName>
</protein>
<dbReference type="Pfam" id="PF25583">
    <property type="entry name" value="WCX"/>
    <property type="match status" value="1"/>
</dbReference>
<proteinExistence type="predicted"/>
<feature type="domain" description="WYL" evidence="1">
    <location>
        <begin position="155"/>
        <end position="223"/>
    </location>
</feature>
<evidence type="ECO:0000313" key="4">
    <source>
        <dbReference type="Proteomes" id="UP001169719"/>
    </source>
</evidence>
<comment type="caution">
    <text evidence="3">The sequence shown here is derived from an EMBL/GenBank/DDBJ whole genome shotgun (WGS) entry which is preliminary data.</text>
</comment>
<evidence type="ECO:0000259" key="2">
    <source>
        <dbReference type="Pfam" id="PF25583"/>
    </source>
</evidence>
<dbReference type="EMBL" id="JAUEOZ010000002">
    <property type="protein sequence ID" value="MDN2483452.1"/>
    <property type="molecule type" value="Genomic_DNA"/>
</dbReference>
<name>A0ABT7Y617_9VIBR</name>
<dbReference type="PROSITE" id="PS52050">
    <property type="entry name" value="WYL"/>
    <property type="match status" value="1"/>
</dbReference>
<feature type="domain" description="WCX" evidence="2">
    <location>
        <begin position="254"/>
        <end position="329"/>
    </location>
</feature>
<evidence type="ECO:0000259" key="1">
    <source>
        <dbReference type="Pfam" id="PF13280"/>
    </source>
</evidence>
<gene>
    <name evidence="3" type="ORF">QWJ08_19085</name>
</gene>
<evidence type="ECO:0000313" key="3">
    <source>
        <dbReference type="EMBL" id="MDN2483452.1"/>
    </source>
</evidence>
<dbReference type="InterPro" id="IPR057727">
    <property type="entry name" value="WCX_dom"/>
</dbReference>
<accession>A0ABT7Y617</accession>